<dbReference type="InParanoid" id="A0A1M6AWI0"/>
<reference evidence="2 3" key="1">
    <citation type="submission" date="2016-11" db="EMBL/GenBank/DDBJ databases">
        <authorList>
            <person name="Jaros S."/>
            <person name="Januszkiewicz K."/>
            <person name="Wedrychowicz H."/>
        </authorList>
    </citation>
    <scope>NUCLEOTIDE SEQUENCE [LARGE SCALE GENOMIC DNA]</scope>
    <source>
        <strain evidence="2 3">DSM 18772</strain>
    </source>
</reference>
<accession>A0A1M6AWI0</accession>
<protein>
    <submittedName>
        <fullName evidence="2">Uncharacterized protein</fullName>
    </submittedName>
</protein>
<organism evidence="2 3">
    <name type="scientific">Rubritalea squalenifaciens DSM 18772</name>
    <dbReference type="NCBI Taxonomy" id="1123071"/>
    <lineage>
        <taxon>Bacteria</taxon>
        <taxon>Pseudomonadati</taxon>
        <taxon>Verrucomicrobiota</taxon>
        <taxon>Verrucomicrobiia</taxon>
        <taxon>Verrucomicrobiales</taxon>
        <taxon>Rubritaleaceae</taxon>
        <taxon>Rubritalea</taxon>
    </lineage>
</organism>
<name>A0A1M6AWI0_9BACT</name>
<feature type="region of interest" description="Disordered" evidence="1">
    <location>
        <begin position="61"/>
        <end position="96"/>
    </location>
</feature>
<dbReference type="EMBL" id="FQYR01000002">
    <property type="protein sequence ID" value="SHI40909.1"/>
    <property type="molecule type" value="Genomic_DNA"/>
</dbReference>
<dbReference type="Proteomes" id="UP000184510">
    <property type="component" value="Unassembled WGS sequence"/>
</dbReference>
<sequence>MDWINLESNAPCWFARTGCAPHSLTLRLRIYLITNMKLKYIIPGIASAAMLLSSCGKKEEATSTTTSQETAASTESPESTEDTPAEAPKKDLTPSATVEGWVKDMRAGRIVSLWNSMPAKYQTDVQGITRDFGAKVDSEIYNETMKTLSATSGLLKSKKDIILELAQDNSEAMGEDKVAAVKENYDAVVNLVDAIVNSDIKDTDSLKSIELTKFFGDIQPEFQKVADVAFTLAAEDEDISWMDNPKAELVSESGDTAEVKDPENNEETMKLTKVDGLWVPEEMTTDWDKNMEETRQGIAAMEGMEDMQKQQMLGGLRMVQAAIKQLDATKTKEEFQQKLMEVGQQFGPLLGGGL</sequence>
<proteinExistence type="predicted"/>
<evidence type="ECO:0000313" key="3">
    <source>
        <dbReference type="Proteomes" id="UP000184510"/>
    </source>
</evidence>
<dbReference type="STRING" id="1123071.SAMN02745181_0060"/>
<evidence type="ECO:0000256" key="1">
    <source>
        <dbReference type="SAM" id="MobiDB-lite"/>
    </source>
</evidence>
<gene>
    <name evidence="2" type="ORF">SAMN02745181_0060</name>
</gene>
<keyword evidence="3" id="KW-1185">Reference proteome</keyword>
<evidence type="ECO:0000313" key="2">
    <source>
        <dbReference type="EMBL" id="SHI40909.1"/>
    </source>
</evidence>
<feature type="compositionally biased region" description="Low complexity" evidence="1">
    <location>
        <begin position="62"/>
        <end position="77"/>
    </location>
</feature>
<dbReference type="AlphaFoldDB" id="A0A1M6AWI0"/>